<dbReference type="Proteomes" id="UP001375370">
    <property type="component" value="Chromosome"/>
</dbReference>
<keyword evidence="3" id="KW-1185">Reference proteome</keyword>
<evidence type="ECO:0000313" key="2">
    <source>
        <dbReference type="EMBL" id="WWX25751.1"/>
    </source>
</evidence>
<dbReference type="InterPro" id="IPR027392">
    <property type="entry name" value="TF_Znf"/>
</dbReference>
<gene>
    <name evidence="2" type="ORF">V8247_01920</name>
</gene>
<protein>
    <submittedName>
        <fullName evidence="2">Zf-TFIIB domain-containing protein</fullName>
    </submittedName>
</protein>
<dbReference type="Pfam" id="PF13453">
    <property type="entry name" value="Zn_ribbon_TFIIB"/>
    <property type="match status" value="1"/>
</dbReference>
<evidence type="ECO:0000313" key="3">
    <source>
        <dbReference type="Proteomes" id="UP001375370"/>
    </source>
</evidence>
<reference evidence="2 3" key="1">
    <citation type="submission" date="2024-03" db="EMBL/GenBank/DDBJ databases">
        <title>A Dehalogenimonas Isolated from Estuarine Sediments Dihaloeliminates Chlorinated Alkanes.</title>
        <authorList>
            <person name="Yang Y."/>
            <person name="Wang H."/>
        </authorList>
    </citation>
    <scope>NUCLEOTIDE SEQUENCE [LARGE SCALE GENOMIC DNA]</scope>
    <source>
        <strain evidence="2 3">W</strain>
    </source>
</reference>
<organism evidence="2 3">
    <name type="scientific">Candidatus Dehalogenimonas loeffleri</name>
    <dbReference type="NCBI Taxonomy" id="3127115"/>
    <lineage>
        <taxon>Bacteria</taxon>
        <taxon>Bacillati</taxon>
        <taxon>Chloroflexota</taxon>
        <taxon>Dehalococcoidia</taxon>
        <taxon>Dehalococcoidales</taxon>
        <taxon>Dehalococcoidaceae</taxon>
        <taxon>Dehalogenimonas</taxon>
    </lineage>
</organism>
<name>A0ABZ2J4C4_9CHLR</name>
<sequence length="139" mass="15627">MNCPKDHSPMIVVEHDQIAVDYCPECRGVWLDRGELELIVERSCPVDTTVCLEAFFHRREATVKEAKRRCPICRQTMRKEKIGTAPEVVIDACVVREDGLWFDGGELHQVLNQLPVTDNSPAGGMMSFLREALKADAAD</sequence>
<proteinExistence type="predicted"/>
<dbReference type="EMBL" id="CP146612">
    <property type="protein sequence ID" value="WWX25751.1"/>
    <property type="molecule type" value="Genomic_DNA"/>
</dbReference>
<feature type="domain" description="Transcription factor zinc-finger" evidence="1">
    <location>
        <begin position="2"/>
        <end position="42"/>
    </location>
</feature>
<dbReference type="RefSeq" id="WP_338738233.1">
    <property type="nucleotide sequence ID" value="NZ_CP146612.1"/>
</dbReference>
<accession>A0ABZ2J4C4</accession>
<evidence type="ECO:0000259" key="1">
    <source>
        <dbReference type="Pfam" id="PF13453"/>
    </source>
</evidence>